<dbReference type="AlphaFoldDB" id="A0A0H2ZYX1"/>
<dbReference type="RefSeq" id="WP_011723427.1">
    <property type="nucleotide sequence ID" value="NC_008595.1"/>
</dbReference>
<evidence type="ECO:0000313" key="1">
    <source>
        <dbReference type="EMBL" id="ABK67934.1"/>
    </source>
</evidence>
<protein>
    <submittedName>
        <fullName evidence="1">Uncharacterized protein</fullName>
    </submittedName>
</protein>
<evidence type="ECO:0000313" key="2">
    <source>
        <dbReference type="Proteomes" id="UP000001574"/>
    </source>
</evidence>
<organism evidence="1 2">
    <name type="scientific">Mycobacterium avium (strain 104)</name>
    <dbReference type="NCBI Taxonomy" id="243243"/>
    <lineage>
        <taxon>Bacteria</taxon>
        <taxon>Bacillati</taxon>
        <taxon>Actinomycetota</taxon>
        <taxon>Actinomycetes</taxon>
        <taxon>Mycobacteriales</taxon>
        <taxon>Mycobacteriaceae</taxon>
        <taxon>Mycobacterium</taxon>
        <taxon>Mycobacterium avium complex (MAC)</taxon>
    </lineage>
</organism>
<name>A0A0H2ZYX1_MYCA1</name>
<dbReference type="KEGG" id="mav:MAV_0257"/>
<dbReference type="Proteomes" id="UP000001574">
    <property type="component" value="Chromosome"/>
</dbReference>
<accession>A0A0H2ZYX1</accession>
<reference evidence="1 2" key="1">
    <citation type="submission" date="2006-10" db="EMBL/GenBank/DDBJ databases">
        <authorList>
            <person name="Fleischmann R.D."/>
            <person name="Dodson R.J."/>
            <person name="Haft D.H."/>
            <person name="Merkel J.S."/>
            <person name="Nelson W.C."/>
            <person name="Fraser C.M."/>
        </authorList>
    </citation>
    <scope>NUCLEOTIDE SEQUENCE [LARGE SCALE GENOMIC DNA]</scope>
    <source>
        <strain evidence="1 2">104</strain>
    </source>
</reference>
<proteinExistence type="predicted"/>
<gene>
    <name evidence="1" type="ordered locus">MAV_0257</name>
</gene>
<dbReference type="EMBL" id="CP000479">
    <property type="protein sequence ID" value="ABK67934.1"/>
    <property type="molecule type" value="Genomic_DNA"/>
</dbReference>
<sequence>MTDPDAENPYVPDEPGTVDLIVRIAQVLAGDWMPDLGTALEADRTSEAH</sequence>
<dbReference type="HOGENOM" id="CLU_3137837_0_0_11"/>